<organism evidence="1 2">
    <name type="scientific">Brumimicrobium oceani</name>
    <dbReference type="NCBI Taxonomy" id="2100725"/>
    <lineage>
        <taxon>Bacteria</taxon>
        <taxon>Pseudomonadati</taxon>
        <taxon>Bacteroidota</taxon>
        <taxon>Flavobacteriia</taxon>
        <taxon>Flavobacteriales</taxon>
        <taxon>Crocinitomicaceae</taxon>
        <taxon>Brumimicrobium</taxon>
    </lineage>
</organism>
<proteinExistence type="predicted"/>
<keyword evidence="2" id="KW-1185">Reference proteome</keyword>
<evidence type="ECO:0000313" key="2">
    <source>
        <dbReference type="Proteomes" id="UP000245370"/>
    </source>
</evidence>
<reference evidence="1 2" key="1">
    <citation type="submission" date="2018-05" db="EMBL/GenBank/DDBJ databases">
        <title>Brumimicrobium oceani sp. nov., isolated from coastal sediment.</title>
        <authorList>
            <person name="Kou Y."/>
        </authorList>
    </citation>
    <scope>NUCLEOTIDE SEQUENCE [LARGE SCALE GENOMIC DNA]</scope>
    <source>
        <strain evidence="1 2">C305</strain>
    </source>
</reference>
<dbReference type="EMBL" id="QFRJ01000001">
    <property type="protein sequence ID" value="PWH87162.1"/>
    <property type="molecule type" value="Genomic_DNA"/>
</dbReference>
<dbReference type="Proteomes" id="UP000245370">
    <property type="component" value="Unassembled WGS sequence"/>
</dbReference>
<accession>A0A2U2XH88</accession>
<evidence type="ECO:0000313" key="1">
    <source>
        <dbReference type="EMBL" id="PWH87162.1"/>
    </source>
</evidence>
<reference evidence="1 2" key="2">
    <citation type="submission" date="2018-05" db="EMBL/GenBank/DDBJ databases">
        <authorList>
            <person name="Lanie J.A."/>
            <person name="Ng W.-L."/>
            <person name="Kazmierczak K.M."/>
            <person name="Andrzejewski T.M."/>
            <person name="Davidsen T.M."/>
            <person name="Wayne K.J."/>
            <person name="Tettelin H."/>
            <person name="Glass J.I."/>
            <person name="Rusch D."/>
            <person name="Podicherti R."/>
            <person name="Tsui H.-C.T."/>
            <person name="Winkler M.E."/>
        </authorList>
    </citation>
    <scope>NUCLEOTIDE SEQUENCE [LARGE SCALE GENOMIC DNA]</scope>
    <source>
        <strain evidence="1 2">C305</strain>
    </source>
</reference>
<name>A0A2U2XH88_9FLAO</name>
<protein>
    <recommendedName>
        <fullName evidence="3">Outer membrane protein beta-barrel domain-containing protein</fullName>
    </recommendedName>
</protein>
<dbReference type="OrthoDB" id="1466895at2"/>
<dbReference type="RefSeq" id="WP_109358241.1">
    <property type="nucleotide sequence ID" value="NZ_QFRJ01000001.1"/>
</dbReference>
<dbReference type="AlphaFoldDB" id="A0A2U2XH88"/>
<gene>
    <name evidence="1" type="ORF">DIT68_02555</name>
</gene>
<sequence length="244" mass="27732">MKYIITISLLTLSAFGYSQIITNNETIEDKEKVVTKKVVKPKTGTELYFGISPSYTYRTLDVNDGIFAQPLNYREEEIGEWTTGFNAGVRTRIAKDLKLEIGVGYASNRESYEFRTADSVFSYINTYRHISFPMRIAYSYGNEISFYGGVGVIPKAFLGMKNELTTLDINNNESTVETIESEKFNFFLIDAVATIGTQIKLSDHYGFYAMLEGRRQLTNNYDSQSAYVRKAFALGFNVGIEIYF</sequence>
<comment type="caution">
    <text evidence="1">The sequence shown here is derived from an EMBL/GenBank/DDBJ whole genome shotgun (WGS) entry which is preliminary data.</text>
</comment>
<evidence type="ECO:0008006" key="3">
    <source>
        <dbReference type="Google" id="ProtNLM"/>
    </source>
</evidence>